<name>A0ACC1H6T8_9FUNG</name>
<dbReference type="EC" id="3.4.24.56" evidence="1"/>
<gene>
    <name evidence="1" type="primary">STE23_9</name>
    <name evidence="1" type="ORF">EV182_008201</name>
</gene>
<comment type="caution">
    <text evidence="1">The sequence shown here is derived from an EMBL/GenBank/DDBJ whole genome shotgun (WGS) entry which is preliminary data.</text>
</comment>
<sequence>MEVLIAQDSDQNNAAAAMHVKVGFMSDPIDFPGIAHFCEHMLFLGTKKYPTVGEFDKFLAANNGMSNAYTTMNATCFYFSVANQGFYEALDRFAQFFVMPLFNADYVQREVKAVDSEHKKNLENDPYRVFRLYCHSACPAHPLHKFNCGNYDTLMGNAEAMGVSLRDQLLDFYSRYYSSDIMKLSIVASQPLDTLTEWVASMFYPVVSKGQTVPIPSTIPFGPDEVAVAFRFKTVRKMYWTWITFPIPESKHLY</sequence>
<dbReference type="Proteomes" id="UP001145114">
    <property type="component" value="Unassembled WGS sequence"/>
</dbReference>
<protein>
    <submittedName>
        <fullName evidence="1">Metalloprotease</fullName>
        <ecNumber evidence="1">3.4.24.56</ecNumber>
    </submittedName>
</protein>
<accession>A0ACC1H6T8</accession>
<evidence type="ECO:0000313" key="2">
    <source>
        <dbReference type="Proteomes" id="UP001145114"/>
    </source>
</evidence>
<dbReference type="EMBL" id="JAMZIH010009258">
    <property type="protein sequence ID" value="KAJ1670450.1"/>
    <property type="molecule type" value="Genomic_DNA"/>
</dbReference>
<keyword evidence="1" id="KW-0645">Protease</keyword>
<reference evidence="1" key="1">
    <citation type="submission" date="2022-06" db="EMBL/GenBank/DDBJ databases">
        <title>Phylogenomic reconstructions and comparative analyses of Kickxellomycotina fungi.</title>
        <authorList>
            <person name="Reynolds N.K."/>
            <person name="Stajich J.E."/>
            <person name="Barry K."/>
            <person name="Grigoriev I.V."/>
            <person name="Crous P."/>
            <person name="Smith M.E."/>
        </authorList>
    </citation>
    <scope>NUCLEOTIDE SEQUENCE</scope>
    <source>
        <strain evidence="1">RSA 2271</strain>
    </source>
</reference>
<evidence type="ECO:0000313" key="1">
    <source>
        <dbReference type="EMBL" id="KAJ1670450.1"/>
    </source>
</evidence>
<proteinExistence type="predicted"/>
<organism evidence="1 2">
    <name type="scientific">Spiromyces aspiralis</name>
    <dbReference type="NCBI Taxonomy" id="68401"/>
    <lineage>
        <taxon>Eukaryota</taxon>
        <taxon>Fungi</taxon>
        <taxon>Fungi incertae sedis</taxon>
        <taxon>Zoopagomycota</taxon>
        <taxon>Kickxellomycotina</taxon>
        <taxon>Kickxellomycetes</taxon>
        <taxon>Kickxellales</taxon>
        <taxon>Kickxellaceae</taxon>
        <taxon>Spiromyces</taxon>
    </lineage>
</organism>
<keyword evidence="1" id="KW-0378">Hydrolase</keyword>
<keyword evidence="1" id="KW-0482">Metalloprotease</keyword>
<feature type="non-terminal residue" evidence="1">
    <location>
        <position position="254"/>
    </location>
</feature>
<keyword evidence="2" id="KW-1185">Reference proteome</keyword>